<keyword evidence="7" id="KW-1133">Transmembrane helix</keyword>
<comment type="caution">
    <text evidence="8">The sequence shown here is derived from an EMBL/GenBank/DDBJ whole genome shotgun (WGS) entry which is preliminary data.</text>
</comment>
<dbReference type="EC" id="2.7.13.3" evidence="2"/>
<evidence type="ECO:0000256" key="6">
    <source>
        <dbReference type="ARBA" id="ARBA00022840"/>
    </source>
</evidence>
<evidence type="ECO:0000256" key="7">
    <source>
        <dbReference type="SAM" id="Phobius"/>
    </source>
</evidence>
<evidence type="ECO:0000313" key="8">
    <source>
        <dbReference type="EMBL" id="MBL4912829.1"/>
    </source>
</evidence>
<dbReference type="PANTHER" id="PTHR44936:SF10">
    <property type="entry name" value="SENSOR PROTEIN RSTB"/>
    <property type="match status" value="1"/>
</dbReference>
<dbReference type="PANTHER" id="PTHR44936">
    <property type="entry name" value="SENSOR PROTEIN CREC"/>
    <property type="match status" value="1"/>
</dbReference>
<dbReference type="EMBL" id="JAESVD010000003">
    <property type="protein sequence ID" value="MBL4912829.1"/>
    <property type="molecule type" value="Genomic_DNA"/>
</dbReference>
<dbReference type="InterPro" id="IPR036890">
    <property type="entry name" value="HATPase_C_sf"/>
</dbReference>
<proteinExistence type="predicted"/>
<dbReference type="GO" id="GO:0016301">
    <property type="term" value="F:kinase activity"/>
    <property type="evidence" value="ECO:0007669"/>
    <property type="project" value="UniProtKB-KW"/>
</dbReference>
<evidence type="ECO:0000256" key="5">
    <source>
        <dbReference type="ARBA" id="ARBA00022777"/>
    </source>
</evidence>
<dbReference type="SUPFAM" id="SSF55874">
    <property type="entry name" value="ATPase domain of HSP90 chaperone/DNA topoisomerase II/histidine kinase"/>
    <property type="match status" value="1"/>
</dbReference>
<dbReference type="InterPro" id="IPR036097">
    <property type="entry name" value="HisK_dim/P_sf"/>
</dbReference>
<evidence type="ECO:0000256" key="2">
    <source>
        <dbReference type="ARBA" id="ARBA00012438"/>
    </source>
</evidence>
<evidence type="ECO:0000313" key="9">
    <source>
        <dbReference type="Proteomes" id="UP000604898"/>
    </source>
</evidence>
<evidence type="ECO:0000256" key="1">
    <source>
        <dbReference type="ARBA" id="ARBA00000085"/>
    </source>
</evidence>
<keyword evidence="5 8" id="KW-0418">Kinase</keyword>
<gene>
    <name evidence="8" type="ORF">JMA39_06725</name>
</gene>
<feature type="transmembrane region" description="Helical" evidence="7">
    <location>
        <begin position="12"/>
        <end position="40"/>
    </location>
</feature>
<comment type="catalytic activity">
    <reaction evidence="1">
        <text>ATP + protein L-histidine = ADP + protein N-phospho-L-histidine.</text>
        <dbReference type="EC" id="2.7.13.3"/>
    </reaction>
</comment>
<keyword evidence="6" id="KW-0067">ATP-binding</keyword>
<keyword evidence="9" id="KW-1185">Reference proteome</keyword>
<dbReference type="Gene3D" id="1.10.287.130">
    <property type="match status" value="1"/>
</dbReference>
<protein>
    <recommendedName>
        <fullName evidence="2">histidine kinase</fullName>
        <ecNumber evidence="2">2.7.13.3</ecNumber>
    </recommendedName>
</protein>
<keyword evidence="7" id="KW-0472">Membrane</keyword>
<sequence>MMKPKLSLKRVYQVYGLCFLAITLIINFLIPLCMMCTGMFSMHEITMRNAAQAAEAYASASQNAIETENITVYTSWDVVPEQVKAINGGLAPEQALDVKHQHSDGKFIDGLMLYSNEEGKAYYVWLHYNATHALEFAPKNMAAILLLVIMTFSVNAILAWYLQRRVILPVHQISEAIKQHDWQGMQQLRFPKQCYAELQSIVDALDSSIKQLKESQQRELSFLRFASHELRTPIAICQSSFEILSLQQGELTGPTLHASQATTQMKSITETLLWLMSSDCSPMNCCDVKLSHLLASIVDDQKYAQGCDINVELICDETELYVLKEPLTIVLNNLIRNSLEHGAKGVVIEQVGNRIDIVNPLSKHNSSGFGLGLMLVERLTKQLNWDYSTVNDDNYFRARIIINSSQ</sequence>
<evidence type="ECO:0000256" key="4">
    <source>
        <dbReference type="ARBA" id="ARBA00022741"/>
    </source>
</evidence>
<keyword evidence="7" id="KW-0812">Transmembrane</keyword>
<organism evidence="8 9">
    <name type="scientific">Shewanella schlegeliana</name>
    <dbReference type="NCBI Taxonomy" id="190308"/>
    <lineage>
        <taxon>Bacteria</taxon>
        <taxon>Pseudomonadati</taxon>
        <taxon>Pseudomonadota</taxon>
        <taxon>Gammaproteobacteria</taxon>
        <taxon>Alteromonadales</taxon>
        <taxon>Shewanellaceae</taxon>
        <taxon>Shewanella</taxon>
    </lineage>
</organism>
<dbReference type="SUPFAM" id="SSF47384">
    <property type="entry name" value="Homodimeric domain of signal transducing histidine kinase"/>
    <property type="match status" value="1"/>
</dbReference>
<keyword evidence="4" id="KW-0547">Nucleotide-binding</keyword>
<dbReference type="InterPro" id="IPR050980">
    <property type="entry name" value="2C_sensor_his_kinase"/>
</dbReference>
<keyword evidence="3" id="KW-0808">Transferase</keyword>
<name>A0ABS1SY85_9GAMM</name>
<feature type="transmembrane region" description="Helical" evidence="7">
    <location>
        <begin position="141"/>
        <end position="162"/>
    </location>
</feature>
<dbReference type="RefSeq" id="WP_202721305.1">
    <property type="nucleotide sequence ID" value="NZ_BPEX01000002.1"/>
</dbReference>
<accession>A0ABS1SY85</accession>
<reference evidence="8 9" key="1">
    <citation type="submission" date="2021-01" db="EMBL/GenBank/DDBJ databases">
        <title>Genome sequence of Shewanella schlegeliana JCM 11561.</title>
        <authorList>
            <person name="Zhang H."/>
            <person name="Li C."/>
        </authorList>
    </citation>
    <scope>NUCLEOTIDE SEQUENCE [LARGE SCALE GENOMIC DNA]</scope>
    <source>
        <strain evidence="8 9">JCM 11561</strain>
    </source>
</reference>
<evidence type="ECO:0000256" key="3">
    <source>
        <dbReference type="ARBA" id="ARBA00022679"/>
    </source>
</evidence>
<dbReference type="Proteomes" id="UP000604898">
    <property type="component" value="Unassembled WGS sequence"/>
</dbReference>